<comment type="caution">
    <text evidence="4">The sequence shown here is derived from an EMBL/GenBank/DDBJ whole genome shotgun (WGS) entry which is preliminary data.</text>
</comment>
<feature type="compositionally biased region" description="Polar residues" evidence="2">
    <location>
        <begin position="1"/>
        <end position="22"/>
    </location>
</feature>
<dbReference type="EMBL" id="SNYR01000002">
    <property type="protein sequence ID" value="TDQ64117.1"/>
    <property type="molecule type" value="Genomic_DNA"/>
</dbReference>
<dbReference type="OrthoDB" id="5295703at2"/>
<dbReference type="Proteomes" id="UP000295391">
    <property type="component" value="Unassembled WGS sequence"/>
</dbReference>
<dbReference type="InterPro" id="IPR036366">
    <property type="entry name" value="PGBDSf"/>
</dbReference>
<feature type="compositionally biased region" description="Low complexity" evidence="2">
    <location>
        <begin position="578"/>
        <end position="603"/>
    </location>
</feature>
<organism evidence="4 5">
    <name type="scientific">Maritalea mobilis</name>
    <dbReference type="NCBI Taxonomy" id="483324"/>
    <lineage>
        <taxon>Bacteria</taxon>
        <taxon>Pseudomonadati</taxon>
        <taxon>Pseudomonadota</taxon>
        <taxon>Alphaproteobacteria</taxon>
        <taxon>Hyphomicrobiales</taxon>
        <taxon>Devosiaceae</taxon>
        <taxon>Maritalea</taxon>
    </lineage>
</organism>
<dbReference type="SUPFAM" id="SSF81901">
    <property type="entry name" value="HCP-like"/>
    <property type="match status" value="1"/>
</dbReference>
<feature type="compositionally biased region" description="Acidic residues" evidence="2">
    <location>
        <begin position="791"/>
        <end position="802"/>
    </location>
</feature>
<evidence type="ECO:0000256" key="1">
    <source>
        <dbReference type="SAM" id="Coils"/>
    </source>
</evidence>
<keyword evidence="5" id="KW-1185">Reference proteome</keyword>
<dbReference type="AlphaFoldDB" id="A0A4R6VLW3"/>
<gene>
    <name evidence="4" type="ORF">ATL17_2130</name>
</gene>
<feature type="region of interest" description="Disordered" evidence="2">
    <location>
        <begin position="99"/>
        <end position="164"/>
    </location>
</feature>
<reference evidence="4 5" key="1">
    <citation type="submission" date="2019-03" db="EMBL/GenBank/DDBJ databases">
        <title>Genomic Encyclopedia of Type Strains, Phase III (KMG-III): the genomes of soil and plant-associated and newly described type strains.</title>
        <authorList>
            <person name="Whitman W."/>
        </authorList>
    </citation>
    <scope>NUCLEOTIDE SEQUENCE [LARGE SCALE GENOMIC DNA]</scope>
    <source>
        <strain evidence="4 5">CGMCC 1.7002</strain>
    </source>
</reference>
<sequence length="1267" mass="137314">MPNRRFPTQNTPSYTQGSNGSSEWDALKGELEGLLDQVHGQIAEFEHKQDIRQHQYEPVRRYGTDDGARHFMQHDQMNEDLGGQDPRRQDALRQVQTAVARMDRKQSAQRHSMRQDDNDPVGSRLDRAVAQIRARQGQLRPASSQDNAPAPRSAPAQPAVAQRQETPAYVREIMQGMEGLHRSVRDLANQNLQHDPEQFSANFNQIEQRIGALGDLIDRHSDPALKDMGHRLDQLMKSTERLAEIQIKQMAQIEEFRESSKTPDLNLDGLENGIHNLYERLDALERTTSAPSKELDTIARSVASIASAVGHLQEESMAQKLPEIYAQLQQIGDRISTLDDQHSTRVTDHIRREMQGVRSEVTGALEPRFDSIESRLDGLQENFAQGAPEMAQPDLSELHAIEQRLNDAISSLDAVRFEGGAPQADQNNDDVLGALSAMEERLNSAIESIDRVQQNNDAPADNFYQSLKGMEDRIVDAIKTLRSASDQSMAPQAASLDLDGLKAIEARLAAQLEALDERLQAAPAAAAPAAMGGFDAAPRAAAPDHFAAWDDDKDQDDAPAPMATMAAPAPAPYEAEESAAPVPSFDEAMGFGEPEAAPEEPVGLGFADLGSSPSAPEQDQDDEFAKAGLDTGAAAPAANPLPIEASAPELDDLQDDAPSEEQVEEVPQPRSSFGSDGGDFGEGPRSLSDLDDAPAPAPHGFNAPEPNAADEQMYEGQAQDDTLHHARQSFIAAARSAAVAKNDSPEQTTSLLGRAFARIKAGKENKPEEDDASESKLNAGENHLHAASATIEDEAAEMDEAAEERRKRFMMPFGSKKKKQDAPDVEQIDPPKSSFDDEHQISLDGQPDHRDLHDGEEDEDEAKESFLSRHRQPILLGASIVAIVAMTANLMNQNSGSNSAQATGDAPAIMEPAEADLSALEDLPSPRQIDMTQTAPVEVGDLAALTDQNALADQDVGLVPPHAENVDQDLTTASISPAPEQIDLQELVGDVGPEGLRMAAAAGDVRAQFEMGAILMEGQAVPKDSQAATKWFEQAAAAGYAPAQYRLAAAFEHGIGVKQDIAQAKEWYKRSAENGNRMAMHNLAALFASANESEQNFDKAAVWFKRAADQGVVDSQFNLGMLYARGLGVEQDLNQSYFWFALAALQGDQDAKGARDDVARSIDAAQMQELKDRISNWKSEEVALGSNYAPIGTWDPEFDPGPAIDKKEVVLGVQTALLKLGFSVGQPDGVMGPKTQDAIRGFERALGMNESGEINPRLMAILSSQPI</sequence>
<dbReference type="Pfam" id="PF01471">
    <property type="entry name" value="PG_binding_1"/>
    <property type="match status" value="1"/>
</dbReference>
<dbReference type="InterPro" id="IPR011990">
    <property type="entry name" value="TPR-like_helical_dom_sf"/>
</dbReference>
<keyword evidence="1" id="KW-0175">Coiled coil</keyword>
<dbReference type="SMART" id="SM00671">
    <property type="entry name" value="SEL1"/>
    <property type="match status" value="4"/>
</dbReference>
<dbReference type="RefSeq" id="WP_133572744.1">
    <property type="nucleotide sequence ID" value="NZ_SNYR01000002.1"/>
</dbReference>
<dbReference type="InterPro" id="IPR002477">
    <property type="entry name" value="Peptidoglycan-bd-like"/>
</dbReference>
<accession>A0A4R6VLW3</accession>
<feature type="compositionally biased region" description="Low complexity" evidence="2">
    <location>
        <begin position="148"/>
        <end position="164"/>
    </location>
</feature>
<feature type="compositionally biased region" description="Low complexity" evidence="2">
    <location>
        <begin position="626"/>
        <end position="645"/>
    </location>
</feature>
<proteinExistence type="predicted"/>
<evidence type="ECO:0000256" key="2">
    <source>
        <dbReference type="SAM" id="MobiDB-lite"/>
    </source>
</evidence>
<feature type="compositionally biased region" description="Acidic residues" evidence="2">
    <location>
        <begin position="649"/>
        <end position="664"/>
    </location>
</feature>
<evidence type="ECO:0000313" key="5">
    <source>
        <dbReference type="Proteomes" id="UP000295391"/>
    </source>
</evidence>
<dbReference type="PANTHER" id="PTHR11102">
    <property type="entry name" value="SEL-1-LIKE PROTEIN"/>
    <property type="match status" value="1"/>
</dbReference>
<evidence type="ECO:0000313" key="4">
    <source>
        <dbReference type="EMBL" id="TDQ64117.1"/>
    </source>
</evidence>
<feature type="region of interest" description="Disordered" evidence="2">
    <location>
        <begin position="549"/>
        <end position="727"/>
    </location>
</feature>
<dbReference type="Gene3D" id="1.10.101.10">
    <property type="entry name" value="PGBD-like superfamily/PGBD"/>
    <property type="match status" value="1"/>
</dbReference>
<feature type="region of interest" description="Disordered" evidence="2">
    <location>
        <begin position="1"/>
        <end position="24"/>
    </location>
</feature>
<dbReference type="InterPro" id="IPR036365">
    <property type="entry name" value="PGBD-like_sf"/>
</dbReference>
<feature type="compositionally biased region" description="Low complexity" evidence="2">
    <location>
        <begin position="558"/>
        <end position="568"/>
    </location>
</feature>
<evidence type="ECO:0000259" key="3">
    <source>
        <dbReference type="Pfam" id="PF01471"/>
    </source>
</evidence>
<feature type="region of interest" description="Disordered" evidence="2">
    <location>
        <begin position="759"/>
        <end position="867"/>
    </location>
</feature>
<feature type="compositionally biased region" description="Basic and acidic residues" evidence="2">
    <location>
        <begin position="834"/>
        <end position="853"/>
    </location>
</feature>
<dbReference type="SUPFAM" id="SSF47090">
    <property type="entry name" value="PGBD-like"/>
    <property type="match status" value="1"/>
</dbReference>
<dbReference type="InterPro" id="IPR050767">
    <property type="entry name" value="Sel1_AlgK"/>
</dbReference>
<feature type="domain" description="Peptidoglycan binding-like" evidence="3">
    <location>
        <begin position="1211"/>
        <end position="1262"/>
    </location>
</feature>
<feature type="coiled-coil region" evidence="1">
    <location>
        <begin position="435"/>
        <end position="518"/>
    </location>
</feature>
<dbReference type="Gene3D" id="1.25.40.10">
    <property type="entry name" value="Tetratricopeptide repeat domain"/>
    <property type="match status" value="1"/>
</dbReference>
<dbReference type="InterPro" id="IPR006597">
    <property type="entry name" value="Sel1-like"/>
</dbReference>
<dbReference type="Pfam" id="PF08238">
    <property type="entry name" value="Sel1"/>
    <property type="match status" value="4"/>
</dbReference>
<name>A0A4R6VLW3_9HYPH</name>
<protein>
    <submittedName>
        <fullName evidence="4">Localization factor PodJL</fullName>
    </submittedName>
</protein>
<feature type="compositionally biased region" description="Low complexity" evidence="2">
    <location>
        <begin position="665"/>
        <end position="674"/>
    </location>
</feature>
<dbReference type="PANTHER" id="PTHR11102:SF160">
    <property type="entry name" value="ERAD-ASSOCIATED E3 UBIQUITIN-PROTEIN LIGASE COMPONENT HRD3"/>
    <property type="match status" value="1"/>
</dbReference>